<name>A0A0C9YCN6_9AGAM</name>
<feature type="non-terminal residue" evidence="2">
    <location>
        <position position="660"/>
    </location>
</feature>
<dbReference type="GO" id="GO:0001716">
    <property type="term" value="F:L-amino-acid oxidase activity"/>
    <property type="evidence" value="ECO:0007669"/>
    <property type="project" value="TreeGrafter"/>
</dbReference>
<reference evidence="2 3" key="1">
    <citation type="submission" date="2014-04" db="EMBL/GenBank/DDBJ databases">
        <authorList>
            <consortium name="DOE Joint Genome Institute"/>
            <person name="Kuo A."/>
            <person name="Kohler A."/>
            <person name="Costa M.D."/>
            <person name="Nagy L.G."/>
            <person name="Floudas D."/>
            <person name="Copeland A."/>
            <person name="Barry K.W."/>
            <person name="Cichocki N."/>
            <person name="Veneault-Fourrey C."/>
            <person name="LaButti K."/>
            <person name="Lindquist E.A."/>
            <person name="Lipzen A."/>
            <person name="Lundell T."/>
            <person name="Morin E."/>
            <person name="Murat C."/>
            <person name="Sun H."/>
            <person name="Tunlid A."/>
            <person name="Henrissat B."/>
            <person name="Grigoriev I.V."/>
            <person name="Hibbett D.S."/>
            <person name="Martin F."/>
            <person name="Nordberg H.P."/>
            <person name="Cantor M.N."/>
            <person name="Hua S.X."/>
        </authorList>
    </citation>
    <scope>NUCLEOTIDE SEQUENCE [LARGE SCALE GENOMIC DNA]</scope>
    <source>
        <strain evidence="2 3">441</strain>
    </source>
</reference>
<dbReference type="HOGENOM" id="CLU_004498_8_1_1"/>
<feature type="domain" description="Amine oxidase" evidence="1">
    <location>
        <begin position="376"/>
        <end position="599"/>
    </location>
</feature>
<proteinExistence type="predicted"/>
<dbReference type="PANTHER" id="PTHR10742">
    <property type="entry name" value="FLAVIN MONOAMINE OXIDASE"/>
    <property type="match status" value="1"/>
</dbReference>
<dbReference type="InterPro" id="IPR002937">
    <property type="entry name" value="Amino_oxidase"/>
</dbReference>
<dbReference type="EMBL" id="KN833738">
    <property type="protein sequence ID" value="KIK22530.1"/>
    <property type="molecule type" value="Genomic_DNA"/>
</dbReference>
<accession>A0A0C9YCN6</accession>
<dbReference type="Proteomes" id="UP000054018">
    <property type="component" value="Unassembled WGS sequence"/>
</dbReference>
<evidence type="ECO:0000313" key="2">
    <source>
        <dbReference type="EMBL" id="KIK22530.1"/>
    </source>
</evidence>
<sequence>MPFGGDPLAFYGKRIIEDYHASLTAKLPKPDTPPKKTVSFDISDELLRFFPDRKVGILGAGVGGLYTALILDSLDIEFEILEASDHVGGRLSTYQFPKGQKYDYYDAGAMRYPLPKMDDKGRYKNGIMKRLAELIIYPPLNQGSDRLKDKLIPYYFKAREGPNLKPGFYYFNSVRERISDTPGPFRAEELGVTSKYIKAGSADIHTDVITPFSKMLIEDMGQETKEGWRMMMENDSYSLRAYMAFKYMPSVHLNLPPQHLDHTVINWCELLQSSTKWCDRALTEDVFESLAFAKVGGTDFGEVDWQCFEGGSQVLTTKMADVVNQKGEQILFDKRVTGISQGATLIIIIPFEFPEDKLPPKATVVKSDPQAGTKTIAIPKGGVKVTVHKESTRHVYSHVFSTIPLPVLRTIDMTDAGLNLKQQNALRQFEYGPSVKIAIHFKEPWWTTKLNIVGGQSFTDLPIRTIVYPSYSVDSDTPSTVLIASYCWTTDAERLGSLAVLDKREVLKELVLRNLAEAHGSPITYEFLRDQFVDIDVKDWSHDAHTMGAFAFFGPDDFREMYTSLTYPAAEKRLHFAGEAISTRHAWVIGALDSAWRAVYEYLLVTEQDDKMKKFTKLWGNNVEWTSPPAEFPDDKSNLLVEHLGLIQEAISGGEIKYLS</sequence>
<evidence type="ECO:0000313" key="3">
    <source>
        <dbReference type="Proteomes" id="UP000054018"/>
    </source>
</evidence>
<dbReference type="InterPro" id="IPR050281">
    <property type="entry name" value="Flavin_monoamine_oxidase"/>
</dbReference>
<keyword evidence="3" id="KW-1185">Reference proteome</keyword>
<protein>
    <recommendedName>
        <fullName evidence="1">Amine oxidase domain-containing protein</fullName>
    </recommendedName>
</protein>
<dbReference type="GO" id="GO:0009063">
    <property type="term" value="P:amino acid catabolic process"/>
    <property type="evidence" value="ECO:0007669"/>
    <property type="project" value="TreeGrafter"/>
</dbReference>
<dbReference type="STRING" id="765257.A0A0C9YCN6"/>
<evidence type="ECO:0000259" key="1">
    <source>
        <dbReference type="Pfam" id="PF01593"/>
    </source>
</evidence>
<dbReference type="Pfam" id="PF13450">
    <property type="entry name" value="NAD_binding_8"/>
    <property type="match status" value="1"/>
</dbReference>
<dbReference type="OrthoDB" id="7777654at2759"/>
<dbReference type="AlphaFoldDB" id="A0A0C9YCN6"/>
<gene>
    <name evidence="2" type="ORF">PISMIDRAFT_680107</name>
</gene>
<dbReference type="Gene3D" id="1.10.10.1620">
    <property type="match status" value="1"/>
</dbReference>
<dbReference type="SUPFAM" id="SSF54373">
    <property type="entry name" value="FAD-linked reductases, C-terminal domain"/>
    <property type="match status" value="1"/>
</dbReference>
<dbReference type="Gene3D" id="3.50.50.60">
    <property type="entry name" value="FAD/NAD(P)-binding domain"/>
    <property type="match status" value="1"/>
</dbReference>
<dbReference type="Gene3D" id="3.90.660.10">
    <property type="match status" value="1"/>
</dbReference>
<dbReference type="SUPFAM" id="SSF51905">
    <property type="entry name" value="FAD/NAD(P)-binding domain"/>
    <property type="match status" value="1"/>
</dbReference>
<reference evidence="3" key="2">
    <citation type="submission" date="2015-01" db="EMBL/GenBank/DDBJ databases">
        <title>Evolutionary Origins and Diversification of the Mycorrhizal Mutualists.</title>
        <authorList>
            <consortium name="DOE Joint Genome Institute"/>
            <consortium name="Mycorrhizal Genomics Consortium"/>
            <person name="Kohler A."/>
            <person name="Kuo A."/>
            <person name="Nagy L.G."/>
            <person name="Floudas D."/>
            <person name="Copeland A."/>
            <person name="Barry K.W."/>
            <person name="Cichocki N."/>
            <person name="Veneault-Fourrey C."/>
            <person name="LaButti K."/>
            <person name="Lindquist E.A."/>
            <person name="Lipzen A."/>
            <person name="Lundell T."/>
            <person name="Morin E."/>
            <person name="Murat C."/>
            <person name="Riley R."/>
            <person name="Ohm R."/>
            <person name="Sun H."/>
            <person name="Tunlid A."/>
            <person name="Henrissat B."/>
            <person name="Grigoriev I.V."/>
            <person name="Hibbett D.S."/>
            <person name="Martin F."/>
        </authorList>
    </citation>
    <scope>NUCLEOTIDE SEQUENCE [LARGE SCALE GENOMIC DNA]</scope>
    <source>
        <strain evidence="3">441</strain>
    </source>
</reference>
<dbReference type="InterPro" id="IPR036188">
    <property type="entry name" value="FAD/NAD-bd_sf"/>
</dbReference>
<dbReference type="Pfam" id="PF01593">
    <property type="entry name" value="Amino_oxidase"/>
    <property type="match status" value="1"/>
</dbReference>
<organism evidence="2 3">
    <name type="scientific">Pisolithus microcarpus 441</name>
    <dbReference type="NCBI Taxonomy" id="765257"/>
    <lineage>
        <taxon>Eukaryota</taxon>
        <taxon>Fungi</taxon>
        <taxon>Dikarya</taxon>
        <taxon>Basidiomycota</taxon>
        <taxon>Agaricomycotina</taxon>
        <taxon>Agaricomycetes</taxon>
        <taxon>Agaricomycetidae</taxon>
        <taxon>Boletales</taxon>
        <taxon>Sclerodermatineae</taxon>
        <taxon>Pisolithaceae</taxon>
        <taxon>Pisolithus</taxon>
    </lineage>
</organism>
<dbReference type="PANTHER" id="PTHR10742:SF342">
    <property type="entry name" value="AMINE OXIDASE"/>
    <property type="match status" value="1"/>
</dbReference>